<comment type="caution">
    <text evidence="2">The sequence shown here is derived from an EMBL/GenBank/DDBJ whole genome shotgun (WGS) entry which is preliminary data.</text>
</comment>
<dbReference type="Proteomes" id="UP000789508">
    <property type="component" value="Unassembled WGS sequence"/>
</dbReference>
<dbReference type="GO" id="GO:0032541">
    <property type="term" value="C:cortical endoplasmic reticulum"/>
    <property type="evidence" value="ECO:0007669"/>
    <property type="project" value="TreeGrafter"/>
</dbReference>
<feature type="transmembrane region" description="Helical" evidence="1">
    <location>
        <begin position="81"/>
        <end position="101"/>
    </location>
</feature>
<dbReference type="GO" id="GO:0097038">
    <property type="term" value="C:perinuclear endoplasmic reticulum"/>
    <property type="evidence" value="ECO:0007669"/>
    <property type="project" value="TreeGrafter"/>
</dbReference>
<dbReference type="OrthoDB" id="5577218at2759"/>
<organism evidence="2 3">
    <name type="scientific">Ambispora leptoticha</name>
    <dbReference type="NCBI Taxonomy" id="144679"/>
    <lineage>
        <taxon>Eukaryota</taxon>
        <taxon>Fungi</taxon>
        <taxon>Fungi incertae sedis</taxon>
        <taxon>Mucoromycota</taxon>
        <taxon>Glomeromycotina</taxon>
        <taxon>Glomeromycetes</taxon>
        <taxon>Archaeosporales</taxon>
        <taxon>Ambisporaceae</taxon>
        <taxon>Ambispora</taxon>
    </lineage>
</organism>
<protein>
    <submittedName>
        <fullName evidence="2">13869_t:CDS:1</fullName>
    </submittedName>
</protein>
<keyword evidence="1" id="KW-1133">Transmembrane helix</keyword>
<dbReference type="GO" id="GO:0000921">
    <property type="term" value="P:septin ring assembly"/>
    <property type="evidence" value="ECO:0007669"/>
    <property type="project" value="TreeGrafter"/>
</dbReference>
<proteinExistence type="predicted"/>
<keyword evidence="3" id="KW-1185">Reference proteome</keyword>
<dbReference type="AlphaFoldDB" id="A0A9N9CFQ9"/>
<dbReference type="InterPro" id="IPR013635">
    <property type="entry name" value="Ice2"/>
</dbReference>
<evidence type="ECO:0000313" key="3">
    <source>
        <dbReference type="Proteomes" id="UP000789508"/>
    </source>
</evidence>
<dbReference type="EMBL" id="CAJVPS010004058">
    <property type="protein sequence ID" value="CAG8598477.1"/>
    <property type="molecule type" value="Genomic_DNA"/>
</dbReference>
<feature type="transmembrane region" description="Helical" evidence="1">
    <location>
        <begin position="113"/>
        <end position="130"/>
    </location>
</feature>
<sequence>MGFPIILKIYEAILNWCAPVFILAEGFATVLVVSSACRDFIRESQRRNYQIYLLIGWILGILSTGYFLVDVYLTTPNMDKISATLIGSSVTITILMQLMLFMSGKGLISETSFMFAYIVYCIYMMSYEWANDNHHQSITTKITPTPTLSSHADVSSKLQYQDLFNQLSSFSMLMDSINNIQPDIILKYITDFLCSIKFITAIKAALSLRVFTSLVFRVGVISIAITLVKKNCFGGDHDIGDYNKDDDNEFRKFLRDEDEERSLKYLTITTALSTPTIIAVYTHLLLCHYGYLDGGNYVSRWLNVFASLFFYSIELFSRESQDTDDEIFSPLYDDD</sequence>
<dbReference type="Pfam" id="PF08426">
    <property type="entry name" value="ICE2"/>
    <property type="match status" value="1"/>
</dbReference>
<dbReference type="PANTHER" id="PTHR31726:SF2">
    <property type="entry name" value="PROTEIN ICE2"/>
    <property type="match status" value="1"/>
</dbReference>
<evidence type="ECO:0000256" key="1">
    <source>
        <dbReference type="SAM" id="Phobius"/>
    </source>
</evidence>
<feature type="transmembrane region" description="Helical" evidence="1">
    <location>
        <begin position="49"/>
        <end position="69"/>
    </location>
</feature>
<evidence type="ECO:0000313" key="2">
    <source>
        <dbReference type="EMBL" id="CAG8598477.1"/>
    </source>
</evidence>
<dbReference type="GO" id="GO:0048309">
    <property type="term" value="P:endoplasmic reticulum inheritance"/>
    <property type="evidence" value="ECO:0007669"/>
    <property type="project" value="TreeGrafter"/>
</dbReference>
<reference evidence="2" key="1">
    <citation type="submission" date="2021-06" db="EMBL/GenBank/DDBJ databases">
        <authorList>
            <person name="Kallberg Y."/>
            <person name="Tangrot J."/>
            <person name="Rosling A."/>
        </authorList>
    </citation>
    <scope>NUCLEOTIDE SEQUENCE</scope>
    <source>
        <strain evidence="2">FL130A</strain>
    </source>
</reference>
<keyword evidence="1" id="KW-0472">Membrane</keyword>
<name>A0A9N9CFQ9_9GLOM</name>
<gene>
    <name evidence="2" type="ORF">ALEPTO_LOCUS8031</name>
</gene>
<feature type="transmembrane region" description="Helical" evidence="1">
    <location>
        <begin position="12"/>
        <end position="37"/>
    </location>
</feature>
<keyword evidence="1" id="KW-0812">Transmembrane</keyword>
<dbReference type="GO" id="GO:0005789">
    <property type="term" value="C:endoplasmic reticulum membrane"/>
    <property type="evidence" value="ECO:0007669"/>
    <property type="project" value="TreeGrafter"/>
</dbReference>
<dbReference type="PANTHER" id="PTHR31726">
    <property type="entry name" value="PROTEIN ICE2"/>
    <property type="match status" value="1"/>
</dbReference>
<accession>A0A9N9CFQ9</accession>